<dbReference type="Gene3D" id="3.40.50.300">
    <property type="entry name" value="P-loop containing nucleotide triphosphate hydrolases"/>
    <property type="match status" value="1"/>
</dbReference>
<dbReference type="AlphaFoldDB" id="A0A4Q7ZSH8"/>
<accession>A0A4Q7ZSH8</accession>
<dbReference type="InterPro" id="IPR027417">
    <property type="entry name" value="P-loop_NTPase"/>
</dbReference>
<dbReference type="RefSeq" id="WP_130512544.1">
    <property type="nucleotide sequence ID" value="NZ_SHKY01000001.1"/>
</dbReference>
<proteinExistence type="predicted"/>
<protein>
    <submittedName>
        <fullName evidence="2">Dynamin family protein</fullName>
    </submittedName>
</protein>
<dbReference type="Proteomes" id="UP000292564">
    <property type="component" value="Unassembled WGS sequence"/>
</dbReference>
<reference evidence="2 3" key="1">
    <citation type="submission" date="2019-02" db="EMBL/GenBank/DDBJ databases">
        <title>Sequencing the genomes of 1000 actinobacteria strains.</title>
        <authorList>
            <person name="Klenk H.-P."/>
        </authorList>
    </citation>
    <scope>NUCLEOTIDE SEQUENCE [LARGE SCALE GENOMIC DNA]</scope>
    <source>
        <strain evidence="2 3">DSM 45162</strain>
    </source>
</reference>
<dbReference type="Pfam" id="PF00350">
    <property type="entry name" value="Dynamin_N"/>
    <property type="match status" value="1"/>
</dbReference>
<gene>
    <name evidence="2" type="ORF">EV385_6086</name>
</gene>
<dbReference type="EMBL" id="SHKY01000001">
    <property type="protein sequence ID" value="RZU54147.1"/>
    <property type="molecule type" value="Genomic_DNA"/>
</dbReference>
<dbReference type="OrthoDB" id="4379468at2"/>
<dbReference type="InterPro" id="IPR045063">
    <property type="entry name" value="Dynamin_N"/>
</dbReference>
<evidence type="ECO:0000313" key="2">
    <source>
        <dbReference type="EMBL" id="RZU54147.1"/>
    </source>
</evidence>
<name>A0A4Q7ZSH8_9ACTN</name>
<evidence type="ECO:0000259" key="1">
    <source>
        <dbReference type="Pfam" id="PF00350"/>
    </source>
</evidence>
<organism evidence="2 3">
    <name type="scientific">Krasilnikovia cinnamomea</name>
    <dbReference type="NCBI Taxonomy" id="349313"/>
    <lineage>
        <taxon>Bacteria</taxon>
        <taxon>Bacillati</taxon>
        <taxon>Actinomycetota</taxon>
        <taxon>Actinomycetes</taxon>
        <taxon>Micromonosporales</taxon>
        <taxon>Micromonosporaceae</taxon>
        <taxon>Krasilnikovia</taxon>
    </lineage>
</organism>
<comment type="caution">
    <text evidence="2">The sequence shown here is derived from an EMBL/GenBank/DDBJ whole genome shotgun (WGS) entry which is preliminary data.</text>
</comment>
<sequence>MRPVVARIARLCDDIGPLLAADGQDTVAAVRAGLSEPLRLAVVGRVKAGKSTLVNALVKRRIAPTAVGECTRTVTWYRYGAPERAEVELRDGSRRDLPWRGGRLPDSLGVPAEQVARVVVYLQAAALRDQTVIDTPGLATLTSANEAATRAEVFGAGAAPDDAEQVSRYAAGQAEALLFVFREAERKDEIEFLTQFRAATGEIGASAVNAVGVLSQSDQFTGTDPFEVADGRAAQLAAARAADVSAVVAASGLLAQAARTGRLGEGEARLLAGIADVPESLLRLRRTRPLPGTDPAELDRLFGLLGVHGVHQGRHRSARGAHELVQWLESVSGVAKVEDLVRRSLLSRAHALKAMRALRVLTDAANRTGLDTGAALGLIEQARLDPALHPVRELRALRHLVAEAPVSPLRAELERVSADTTDQVRVGLPASATPDDVATAARRCAAAAQEQAAFAPMPAEAEAGRVLARSYQLIAQRARP</sequence>
<feature type="domain" description="Dynamin N-terminal" evidence="1">
    <location>
        <begin position="40"/>
        <end position="182"/>
    </location>
</feature>
<keyword evidence="3" id="KW-1185">Reference proteome</keyword>
<dbReference type="SUPFAM" id="SSF52540">
    <property type="entry name" value="P-loop containing nucleoside triphosphate hydrolases"/>
    <property type="match status" value="1"/>
</dbReference>
<evidence type="ECO:0000313" key="3">
    <source>
        <dbReference type="Proteomes" id="UP000292564"/>
    </source>
</evidence>